<protein>
    <submittedName>
        <fullName evidence="1">Uncharacterized protein</fullName>
    </submittedName>
</protein>
<comment type="caution">
    <text evidence="1">The sequence shown here is derived from an EMBL/GenBank/DDBJ whole genome shotgun (WGS) entry which is preliminary data.</text>
</comment>
<accession>A0A843VPM6</accession>
<evidence type="ECO:0000313" key="1">
    <source>
        <dbReference type="EMBL" id="MQL99021.1"/>
    </source>
</evidence>
<dbReference type="Proteomes" id="UP000652761">
    <property type="component" value="Unassembled WGS sequence"/>
</dbReference>
<proteinExistence type="predicted"/>
<dbReference type="EMBL" id="NMUH01002282">
    <property type="protein sequence ID" value="MQL99021.1"/>
    <property type="molecule type" value="Genomic_DNA"/>
</dbReference>
<name>A0A843VPM6_COLES</name>
<dbReference type="AlphaFoldDB" id="A0A843VPM6"/>
<reference evidence="1" key="1">
    <citation type="submission" date="2017-07" db="EMBL/GenBank/DDBJ databases">
        <title>Taro Niue Genome Assembly and Annotation.</title>
        <authorList>
            <person name="Atibalentja N."/>
            <person name="Keating K."/>
            <person name="Fields C.J."/>
        </authorList>
    </citation>
    <scope>NUCLEOTIDE SEQUENCE</scope>
    <source>
        <strain evidence="1">Niue_2</strain>
        <tissue evidence="1">Leaf</tissue>
    </source>
</reference>
<sequence>MSFTTIWGRVEELLVAGEKEIKHTKLIFFPFSFASACANHPLGVDRSVATLLGDANILKASEDPDAIKVLTHQRLAWVFALAWESSPL</sequence>
<organism evidence="1 2">
    <name type="scientific">Colocasia esculenta</name>
    <name type="common">Wild taro</name>
    <name type="synonym">Arum esculentum</name>
    <dbReference type="NCBI Taxonomy" id="4460"/>
    <lineage>
        <taxon>Eukaryota</taxon>
        <taxon>Viridiplantae</taxon>
        <taxon>Streptophyta</taxon>
        <taxon>Embryophyta</taxon>
        <taxon>Tracheophyta</taxon>
        <taxon>Spermatophyta</taxon>
        <taxon>Magnoliopsida</taxon>
        <taxon>Liliopsida</taxon>
        <taxon>Araceae</taxon>
        <taxon>Aroideae</taxon>
        <taxon>Colocasieae</taxon>
        <taxon>Colocasia</taxon>
    </lineage>
</organism>
<gene>
    <name evidence="1" type="ORF">Taro_031737</name>
</gene>
<evidence type="ECO:0000313" key="2">
    <source>
        <dbReference type="Proteomes" id="UP000652761"/>
    </source>
</evidence>
<keyword evidence="2" id="KW-1185">Reference proteome</keyword>